<feature type="domain" description="Aminotransferase-like plant mobile" evidence="1">
    <location>
        <begin position="8"/>
        <end position="160"/>
    </location>
</feature>
<organism evidence="2 3">
    <name type="scientific">Cinchona calisaya</name>
    <dbReference type="NCBI Taxonomy" id="153742"/>
    <lineage>
        <taxon>Eukaryota</taxon>
        <taxon>Viridiplantae</taxon>
        <taxon>Streptophyta</taxon>
        <taxon>Embryophyta</taxon>
        <taxon>Tracheophyta</taxon>
        <taxon>Spermatophyta</taxon>
        <taxon>Magnoliopsida</taxon>
        <taxon>eudicotyledons</taxon>
        <taxon>Gunneridae</taxon>
        <taxon>Pentapetalae</taxon>
        <taxon>asterids</taxon>
        <taxon>lamiids</taxon>
        <taxon>Gentianales</taxon>
        <taxon>Rubiaceae</taxon>
        <taxon>Cinchonoideae</taxon>
        <taxon>Cinchoneae</taxon>
        <taxon>Cinchona</taxon>
    </lineage>
</organism>
<evidence type="ECO:0000259" key="1">
    <source>
        <dbReference type="Pfam" id="PF10536"/>
    </source>
</evidence>
<dbReference type="EMBL" id="JBJUIK010000003">
    <property type="protein sequence ID" value="KAL3533247.1"/>
    <property type="molecule type" value="Genomic_DNA"/>
</dbReference>
<proteinExistence type="predicted"/>
<dbReference type="Pfam" id="PF10536">
    <property type="entry name" value="PMD"/>
    <property type="match status" value="1"/>
</dbReference>
<reference evidence="2 3" key="1">
    <citation type="submission" date="2024-11" db="EMBL/GenBank/DDBJ databases">
        <title>A near-complete genome assembly of Cinchona calisaya.</title>
        <authorList>
            <person name="Lian D.C."/>
            <person name="Zhao X.W."/>
            <person name="Wei L."/>
        </authorList>
    </citation>
    <scope>NUCLEOTIDE SEQUENCE [LARGE SCALE GENOMIC DNA]</scope>
    <source>
        <tissue evidence="2">Nenye</tissue>
    </source>
</reference>
<dbReference type="InterPro" id="IPR044824">
    <property type="entry name" value="MAIN-like"/>
</dbReference>
<evidence type="ECO:0000313" key="3">
    <source>
        <dbReference type="Proteomes" id="UP001630127"/>
    </source>
</evidence>
<protein>
    <recommendedName>
        <fullName evidence="1">Aminotransferase-like plant mobile domain-containing protein</fullName>
    </recommendedName>
</protein>
<dbReference type="PANTHER" id="PTHR46033">
    <property type="entry name" value="PROTEIN MAIN-LIKE 2"/>
    <property type="match status" value="1"/>
</dbReference>
<dbReference type="AlphaFoldDB" id="A0ABD3AQA1"/>
<dbReference type="InterPro" id="IPR019557">
    <property type="entry name" value="AminoTfrase-like_pln_mobile"/>
</dbReference>
<name>A0ABD3AQA1_9GENT</name>
<accession>A0ABD3AQA1</accession>
<dbReference type="Proteomes" id="UP001630127">
    <property type="component" value="Unassembled WGS sequence"/>
</dbReference>
<gene>
    <name evidence="2" type="ORF">ACH5RR_006768</name>
</gene>
<keyword evidence="3" id="KW-1185">Reference proteome</keyword>
<sequence>MNYITLAGFAGVMLSGYIQVDHALVTSFVERWRPETHTFHLPVGEATITLQDIEVLWGLCIDGPLVSERDISYKHHEWVGFCQILLGITPTGTDIKGGRIKASCLSVALSEYFLDDAPDEMCRQRARTYILLLLRGLLFPDHSCNMAPLCFMMLLRDLETVWTP</sequence>
<comment type="caution">
    <text evidence="2">The sequence shown here is derived from an EMBL/GenBank/DDBJ whole genome shotgun (WGS) entry which is preliminary data.</text>
</comment>
<evidence type="ECO:0000313" key="2">
    <source>
        <dbReference type="EMBL" id="KAL3533247.1"/>
    </source>
</evidence>
<dbReference type="PANTHER" id="PTHR46033:SF8">
    <property type="entry name" value="PROTEIN MAINTENANCE OF MERISTEMS-LIKE"/>
    <property type="match status" value="1"/>
</dbReference>